<gene>
    <name evidence="2" type="ORF">BDV98DRAFT_508232</name>
</gene>
<dbReference type="InterPro" id="IPR053183">
    <property type="entry name" value="ASL1"/>
</dbReference>
<organism evidence="2 3">
    <name type="scientific">Pterulicium gracile</name>
    <dbReference type="NCBI Taxonomy" id="1884261"/>
    <lineage>
        <taxon>Eukaryota</taxon>
        <taxon>Fungi</taxon>
        <taxon>Dikarya</taxon>
        <taxon>Basidiomycota</taxon>
        <taxon>Agaricomycotina</taxon>
        <taxon>Agaricomycetes</taxon>
        <taxon>Agaricomycetidae</taxon>
        <taxon>Agaricales</taxon>
        <taxon>Pleurotineae</taxon>
        <taxon>Pterulaceae</taxon>
        <taxon>Pterulicium</taxon>
    </lineage>
</organism>
<dbReference type="Gene3D" id="3.20.20.80">
    <property type="entry name" value="Glycosidases"/>
    <property type="match status" value="1"/>
</dbReference>
<dbReference type="GO" id="GO:0009277">
    <property type="term" value="C:fungal-type cell wall"/>
    <property type="evidence" value="ECO:0007669"/>
    <property type="project" value="TreeGrafter"/>
</dbReference>
<reference evidence="2 3" key="1">
    <citation type="journal article" date="2019" name="Nat. Ecol. Evol.">
        <title>Megaphylogeny resolves global patterns of mushroom evolution.</title>
        <authorList>
            <person name="Varga T."/>
            <person name="Krizsan K."/>
            <person name="Foldi C."/>
            <person name="Dima B."/>
            <person name="Sanchez-Garcia M."/>
            <person name="Sanchez-Ramirez S."/>
            <person name="Szollosi G.J."/>
            <person name="Szarkandi J.G."/>
            <person name="Papp V."/>
            <person name="Albert L."/>
            <person name="Andreopoulos W."/>
            <person name="Angelini C."/>
            <person name="Antonin V."/>
            <person name="Barry K.W."/>
            <person name="Bougher N.L."/>
            <person name="Buchanan P."/>
            <person name="Buyck B."/>
            <person name="Bense V."/>
            <person name="Catcheside P."/>
            <person name="Chovatia M."/>
            <person name="Cooper J."/>
            <person name="Damon W."/>
            <person name="Desjardin D."/>
            <person name="Finy P."/>
            <person name="Geml J."/>
            <person name="Haridas S."/>
            <person name="Hughes K."/>
            <person name="Justo A."/>
            <person name="Karasinski D."/>
            <person name="Kautmanova I."/>
            <person name="Kiss B."/>
            <person name="Kocsube S."/>
            <person name="Kotiranta H."/>
            <person name="LaButti K.M."/>
            <person name="Lechner B.E."/>
            <person name="Liimatainen K."/>
            <person name="Lipzen A."/>
            <person name="Lukacs Z."/>
            <person name="Mihaltcheva S."/>
            <person name="Morgado L.N."/>
            <person name="Niskanen T."/>
            <person name="Noordeloos M.E."/>
            <person name="Ohm R.A."/>
            <person name="Ortiz-Santana B."/>
            <person name="Ovrebo C."/>
            <person name="Racz N."/>
            <person name="Riley R."/>
            <person name="Savchenko A."/>
            <person name="Shiryaev A."/>
            <person name="Soop K."/>
            <person name="Spirin V."/>
            <person name="Szebenyi C."/>
            <person name="Tomsovsky M."/>
            <person name="Tulloss R.E."/>
            <person name="Uehling J."/>
            <person name="Grigoriev I.V."/>
            <person name="Vagvolgyi C."/>
            <person name="Papp T."/>
            <person name="Martin F.M."/>
            <person name="Miettinen O."/>
            <person name="Hibbett D.S."/>
            <person name="Nagy L.G."/>
        </authorList>
    </citation>
    <scope>NUCLEOTIDE SEQUENCE [LARGE SCALE GENOMIC DNA]</scope>
    <source>
        <strain evidence="2 3">CBS 309.79</strain>
    </source>
</reference>
<feature type="domain" description="Asl1-like glycosyl hydrolase catalytic" evidence="1">
    <location>
        <begin position="11"/>
        <end position="204"/>
    </location>
</feature>
<keyword evidence="3" id="KW-1185">Reference proteome</keyword>
<evidence type="ECO:0000313" key="3">
    <source>
        <dbReference type="Proteomes" id="UP000305067"/>
    </source>
</evidence>
<evidence type="ECO:0000259" key="1">
    <source>
        <dbReference type="Pfam" id="PF11790"/>
    </source>
</evidence>
<evidence type="ECO:0000313" key="2">
    <source>
        <dbReference type="EMBL" id="TFL00905.1"/>
    </source>
</evidence>
<dbReference type="PANTHER" id="PTHR34154">
    <property type="entry name" value="ALKALI-SENSITIVE LINKAGE PROTEIN 1"/>
    <property type="match status" value="1"/>
</dbReference>
<dbReference type="EMBL" id="ML178827">
    <property type="protein sequence ID" value="TFL00905.1"/>
    <property type="molecule type" value="Genomic_DNA"/>
</dbReference>
<dbReference type="AlphaFoldDB" id="A0A5C3QFQ9"/>
<feature type="non-terminal residue" evidence="2">
    <location>
        <position position="1"/>
    </location>
</feature>
<dbReference type="InterPro" id="IPR024655">
    <property type="entry name" value="Asl1_glyco_hydro_catalytic"/>
</dbReference>
<sequence>ENTSMDPSRFSGSGKVSWMYNWETWRPANTNELVSGVNFIGTQRCTDCESSPIGQLGARAAEQGWTDVFTLNEPDLNGISASDAANWYKTHIAPLQTKKALPSVTSSNDAGKGLSWLSDFLGACGGGCPHDYINLHWYGRSADEFKSHISSARDRFPGETIVVSEFALEAPASADDQAAFFRDTTGWLEGQDYVAMYFPFVATSPGLLSQNDGAAAGYVGTGCTLFNDDGSVSASGNGVLA</sequence>
<dbReference type="Pfam" id="PF11790">
    <property type="entry name" value="Glyco_hydro_cc"/>
    <property type="match status" value="1"/>
</dbReference>
<dbReference type="Proteomes" id="UP000305067">
    <property type="component" value="Unassembled WGS sequence"/>
</dbReference>
<dbReference type="OrthoDB" id="43654at2759"/>
<proteinExistence type="predicted"/>
<name>A0A5C3QFQ9_9AGAR</name>
<dbReference type="InterPro" id="IPR017853">
    <property type="entry name" value="GH"/>
</dbReference>
<protein>
    <recommendedName>
        <fullName evidence="1">Asl1-like glycosyl hydrolase catalytic domain-containing protein</fullName>
    </recommendedName>
</protein>
<dbReference type="SUPFAM" id="SSF51445">
    <property type="entry name" value="(Trans)glycosidases"/>
    <property type="match status" value="1"/>
</dbReference>
<dbReference type="PANTHER" id="PTHR34154:SF3">
    <property type="entry name" value="ALKALI-SENSITIVE LINKAGE PROTEIN 1"/>
    <property type="match status" value="1"/>
</dbReference>
<dbReference type="GO" id="GO:0071966">
    <property type="term" value="P:fungal-type cell wall polysaccharide metabolic process"/>
    <property type="evidence" value="ECO:0007669"/>
    <property type="project" value="TreeGrafter"/>
</dbReference>
<accession>A0A5C3QFQ9</accession>